<sequence length="123" mass="14141">MHELRPHIIPLTNEELDSNGDPVKPYDVTPMEFAQLVDRVNLISSAHLDDRNDFRLVTRPAERDDRQRWVFLPYSGDTFTVQQLANGRYVDAHTSPSHAFAVVTRPAQNDDTQRWVVRAASTR</sequence>
<dbReference type="EMBL" id="JBIRYO010000007">
    <property type="protein sequence ID" value="MFI2474313.1"/>
    <property type="molecule type" value="Genomic_DNA"/>
</dbReference>
<evidence type="ECO:0000256" key="1">
    <source>
        <dbReference type="SAM" id="MobiDB-lite"/>
    </source>
</evidence>
<proteinExistence type="predicted"/>
<evidence type="ECO:0008006" key="4">
    <source>
        <dbReference type="Google" id="ProtNLM"/>
    </source>
</evidence>
<gene>
    <name evidence="2" type="ORF">ACH49W_13135</name>
</gene>
<dbReference type="Proteomes" id="UP001611415">
    <property type="component" value="Unassembled WGS sequence"/>
</dbReference>
<protein>
    <recommendedName>
        <fullName evidence="4">Ricin B lectin domain-containing protein</fullName>
    </recommendedName>
</protein>
<feature type="region of interest" description="Disordered" evidence="1">
    <location>
        <begin position="1"/>
        <end position="24"/>
    </location>
</feature>
<dbReference type="InterPro" id="IPR035992">
    <property type="entry name" value="Ricin_B-like_lectins"/>
</dbReference>
<dbReference type="RefSeq" id="WP_397092642.1">
    <property type="nucleotide sequence ID" value="NZ_JBIRYO010000007.1"/>
</dbReference>
<accession>A0ABW7WZS2</accession>
<comment type="caution">
    <text evidence="2">The sequence shown here is derived from an EMBL/GenBank/DDBJ whole genome shotgun (WGS) entry which is preliminary data.</text>
</comment>
<organism evidence="2 3">
    <name type="scientific">Nocardia xishanensis</name>
    <dbReference type="NCBI Taxonomy" id="238964"/>
    <lineage>
        <taxon>Bacteria</taxon>
        <taxon>Bacillati</taxon>
        <taxon>Actinomycetota</taxon>
        <taxon>Actinomycetes</taxon>
        <taxon>Mycobacteriales</taxon>
        <taxon>Nocardiaceae</taxon>
        <taxon>Nocardia</taxon>
    </lineage>
</organism>
<dbReference type="SUPFAM" id="SSF50370">
    <property type="entry name" value="Ricin B-like lectins"/>
    <property type="match status" value="1"/>
</dbReference>
<name>A0ABW7WZS2_9NOCA</name>
<reference evidence="2 3" key="1">
    <citation type="submission" date="2024-10" db="EMBL/GenBank/DDBJ databases">
        <title>The Natural Products Discovery Center: Release of the First 8490 Sequenced Strains for Exploring Actinobacteria Biosynthetic Diversity.</title>
        <authorList>
            <person name="Kalkreuter E."/>
            <person name="Kautsar S.A."/>
            <person name="Yang D."/>
            <person name="Bader C.D."/>
            <person name="Teijaro C.N."/>
            <person name="Fluegel L."/>
            <person name="Davis C.M."/>
            <person name="Simpson J.R."/>
            <person name="Lauterbach L."/>
            <person name="Steele A.D."/>
            <person name="Gui C."/>
            <person name="Meng S."/>
            <person name="Li G."/>
            <person name="Viehrig K."/>
            <person name="Ye F."/>
            <person name="Su P."/>
            <person name="Kiefer A.F."/>
            <person name="Nichols A."/>
            <person name="Cepeda A.J."/>
            <person name="Yan W."/>
            <person name="Fan B."/>
            <person name="Jiang Y."/>
            <person name="Adhikari A."/>
            <person name="Zheng C.-J."/>
            <person name="Schuster L."/>
            <person name="Cowan T.M."/>
            <person name="Smanski M.J."/>
            <person name="Chevrette M.G."/>
            <person name="De Carvalho L.P.S."/>
            <person name="Shen B."/>
        </authorList>
    </citation>
    <scope>NUCLEOTIDE SEQUENCE [LARGE SCALE GENOMIC DNA]</scope>
    <source>
        <strain evidence="2 3">NPDC019275</strain>
    </source>
</reference>
<evidence type="ECO:0000313" key="2">
    <source>
        <dbReference type="EMBL" id="MFI2474313.1"/>
    </source>
</evidence>
<dbReference type="Gene3D" id="2.80.10.50">
    <property type="match status" value="1"/>
</dbReference>
<keyword evidence="3" id="KW-1185">Reference proteome</keyword>
<evidence type="ECO:0000313" key="3">
    <source>
        <dbReference type="Proteomes" id="UP001611415"/>
    </source>
</evidence>